<accession>A0ACA8QWS5</accession>
<sequence length="734" mass="81528">MKLLKLLKRLAFGLLGAVMAVLVTATVLEKIYGTDFAAAHIYGAGWFAALWGALTLAALACLFRRKLWRRPAVLLLHLSFAVILAGASVTWLFGRQGTLHLRTGDPGATAFAGRDGSEQILPFRARLDDFRIEYYAGTRAPMDFVSLLTLTADDGSLHGEVGMNRILVFRNYRFYQSAYDEDGRGTTLSVSYDPWGIGITYAGYGLLLVSMLAFLCDRRGGFRRLLRSPALRKAALCLVLCTAAVQGARAADTLPQTLPREVAAELGDLYVYYNDRICPLQTLAKDFTVKLCGKSRYRGLTPEQVLSGWLFYYDDWKREPMIRIRSAGARRLLEVGGRYARLSDFRNRVNEYRLEGAAGRPAGEADEKFNIIGMVCTGSMLRIFPYTDPSDSLLRWASQVDGLPRELPHGQALFIGRAMNYVSELVVKRDWAGVAGVLRKIRSYQQKEGGAHMPSGLRFRAEKLYNRLDWSLPLAAAFILTGIGGFLDACRRMVRGRAFGAKTRGWLLAGVAAGGLYLTLMLALRGYVSGHWPVSNGYETMRFMAWCTLLLTLLFARRFLFLLPFGYLIAGLSLIVSMMGESNPQITQLMPVLDSPLLCIHVMLVMVAYALLAFVMFGGVAGVVLHRRARGAAAQLQAVSRLMLYPAVFCLAAGIFVGAVWANVSWGRYWGWDPKEVWALVTLLVYALPLHAGSLPWFRRPLFFHWFCIAAFLSVLVTYFGVNFLLGGMHSYAG</sequence>
<protein>
    <submittedName>
        <fullName evidence="1">Cytochrome c biogenesis protein</fullName>
    </submittedName>
</protein>
<keyword evidence="2" id="KW-1185">Reference proteome</keyword>
<dbReference type="EMBL" id="AP019737">
    <property type="protein sequence ID" value="BBL09284.1"/>
    <property type="molecule type" value="Genomic_DNA"/>
</dbReference>
<evidence type="ECO:0000313" key="2">
    <source>
        <dbReference type="Proteomes" id="UP000317465"/>
    </source>
</evidence>
<proteinExistence type="predicted"/>
<reference evidence="1 2" key="1">
    <citation type="journal article" date="2020" name="Int. J. Syst. Evol. Microbiol.">
        <title>Alistipes communis sp. nov., Alistipes dispar sp. nov. and Alistipes onderdonkii subsp. vulgaris subsp. nov., isolated from human faeces, and creation of Alistipes onderdonkii subsp. onderdonkii subsp. nov.</title>
        <authorList>
            <person name="Sakamoto M."/>
            <person name="Ikeyama N."/>
            <person name="Ogata Y."/>
            <person name="Suda W."/>
            <person name="Iino T."/>
            <person name="Hattori M."/>
            <person name="Ohkuma M."/>
        </authorList>
    </citation>
    <scope>NUCLEOTIDE SEQUENCE [LARGE SCALE GENOMIC DNA]</scope>
    <source>
        <strain evidence="1 2">5CPYCFAH4</strain>
    </source>
</reference>
<organism evidence="1 2">
    <name type="scientific">Alistipes onderdonkii subsp. vulgaris</name>
    <dbReference type="NCBI Taxonomy" id="2585117"/>
    <lineage>
        <taxon>Bacteria</taxon>
        <taxon>Pseudomonadati</taxon>
        <taxon>Bacteroidota</taxon>
        <taxon>Bacteroidia</taxon>
        <taxon>Bacteroidales</taxon>
        <taxon>Rikenellaceae</taxon>
        <taxon>Alistipes</taxon>
    </lineage>
</organism>
<evidence type="ECO:0000313" key="1">
    <source>
        <dbReference type="EMBL" id="BBL09284.1"/>
    </source>
</evidence>
<dbReference type="Proteomes" id="UP000317465">
    <property type="component" value="Chromosome"/>
</dbReference>
<name>A0ACA8QWS5_9BACT</name>
<gene>
    <name evidence="1" type="ORF">A5CPYCFAH4_15080</name>
</gene>